<name>A0A4R2HDK3_9ACTN</name>
<dbReference type="Proteomes" id="UP000294508">
    <property type="component" value="Unassembled WGS sequence"/>
</dbReference>
<keyword evidence="2" id="KW-1185">Reference proteome</keyword>
<dbReference type="EMBL" id="SLWN01000007">
    <property type="protein sequence ID" value="TCO26411.1"/>
    <property type="molecule type" value="Genomic_DNA"/>
</dbReference>
<evidence type="ECO:0000313" key="1">
    <source>
        <dbReference type="EMBL" id="TCO26411.1"/>
    </source>
</evidence>
<comment type="caution">
    <text evidence="1">The sequence shown here is derived from an EMBL/GenBank/DDBJ whole genome shotgun (WGS) entry which is preliminary data.</text>
</comment>
<dbReference type="SUPFAM" id="SSF81301">
    <property type="entry name" value="Nucleotidyltransferase"/>
    <property type="match status" value="1"/>
</dbReference>
<dbReference type="InterPro" id="IPR043519">
    <property type="entry name" value="NT_sf"/>
</dbReference>
<dbReference type="RefSeq" id="WP_132211049.1">
    <property type="nucleotide sequence ID" value="NZ_SLWN01000007.1"/>
</dbReference>
<dbReference type="Gene3D" id="3.30.460.10">
    <property type="entry name" value="Beta Polymerase, domain 2"/>
    <property type="match status" value="1"/>
</dbReference>
<proteinExistence type="predicted"/>
<dbReference type="AlphaFoldDB" id="A0A4R2HDK3"/>
<accession>A0A4R2HDK3</accession>
<reference evidence="1 2" key="1">
    <citation type="journal article" date="2015" name="Stand. Genomic Sci.">
        <title>Genomic Encyclopedia of Bacterial and Archaeal Type Strains, Phase III: the genomes of soil and plant-associated and newly described type strains.</title>
        <authorList>
            <person name="Whitman W.B."/>
            <person name="Woyke T."/>
            <person name="Klenk H.P."/>
            <person name="Zhou Y."/>
            <person name="Lilburn T.G."/>
            <person name="Beck B.J."/>
            <person name="De Vos P."/>
            <person name="Vandamme P."/>
            <person name="Eisen J.A."/>
            <person name="Garrity G."/>
            <person name="Hugenholtz P."/>
            <person name="Kyrpides N.C."/>
        </authorList>
    </citation>
    <scope>NUCLEOTIDE SEQUENCE [LARGE SCALE GENOMIC DNA]</scope>
    <source>
        <strain evidence="1 2">VKM Ac-2572</strain>
    </source>
</reference>
<protein>
    <submittedName>
        <fullName evidence="1">Uncharacterized protein</fullName>
    </submittedName>
</protein>
<sequence length="360" mass="39143">MKLGPTRATVTAATLKAPSCPIARPGDLVIWYQNTLRQRGTLLGHTPYGTGLVAPDDGGAHSKVPYDSFRLAEPEAAVGPIWAGLSHPGAILQATEEDLKAVQALMGSMVPPGIRHSDLTTEIWLHGFEVFLSGAALRNVLTGETTLDAELVTTMPYDRLERLVLSMYGEQNVASGDLLARAGRLRVGGRTGTADPAADIRMFRFDKPGSPTALFGADFRRDMDYGDFTCHSVYYEPSNAVFIDPCGTALEDVEQRCLTPNFEPKRLSPREQAVIGLRALSLKLSGYSLSEKGEAFFAELDESLAALSHVDRAAEIKEALGGGGRVLSDEVWQGVREVFVDLGHEHVWHKYFAPCRDMLS</sequence>
<organism evidence="1 2">
    <name type="scientific">Kribbella steppae</name>
    <dbReference type="NCBI Taxonomy" id="2512223"/>
    <lineage>
        <taxon>Bacteria</taxon>
        <taxon>Bacillati</taxon>
        <taxon>Actinomycetota</taxon>
        <taxon>Actinomycetes</taxon>
        <taxon>Propionibacteriales</taxon>
        <taxon>Kribbellaceae</taxon>
        <taxon>Kribbella</taxon>
    </lineage>
</organism>
<dbReference type="OrthoDB" id="9805698at2"/>
<evidence type="ECO:0000313" key="2">
    <source>
        <dbReference type="Proteomes" id="UP000294508"/>
    </source>
</evidence>
<gene>
    <name evidence="1" type="ORF">EV652_107303</name>
</gene>